<evidence type="ECO:0000313" key="3">
    <source>
        <dbReference type="EMBL" id="KAK7854763.1"/>
    </source>
</evidence>
<organism evidence="3 4">
    <name type="scientific">Quercus suber</name>
    <name type="common">Cork oak</name>
    <dbReference type="NCBI Taxonomy" id="58331"/>
    <lineage>
        <taxon>Eukaryota</taxon>
        <taxon>Viridiplantae</taxon>
        <taxon>Streptophyta</taxon>
        <taxon>Embryophyta</taxon>
        <taxon>Tracheophyta</taxon>
        <taxon>Spermatophyta</taxon>
        <taxon>Magnoliopsida</taxon>
        <taxon>eudicotyledons</taxon>
        <taxon>Gunneridae</taxon>
        <taxon>Pentapetalae</taxon>
        <taxon>rosids</taxon>
        <taxon>fabids</taxon>
        <taxon>Fagales</taxon>
        <taxon>Fagaceae</taxon>
        <taxon>Quercus</taxon>
    </lineage>
</organism>
<sequence length="123" mass="13586">MNARLSQIIHWDRKASKFFAQKLDWSTGYKIFNEHATCFSEAISREHVACSVGTGPVDSAYKAVDLIVKEPVTLLEYFMSGNGAERDIVVSSVKAYIGALNKMLGFKEEPPVKTPAKTTTVSI</sequence>
<dbReference type="Pfam" id="PF08502">
    <property type="entry name" value="LeuA_dimer"/>
    <property type="match status" value="1"/>
</dbReference>
<proteinExistence type="predicted"/>
<name>A0AAW0LSW5_QUESU</name>
<gene>
    <name evidence="3" type="primary">IPMS1_1</name>
    <name evidence="3" type="ORF">CFP56_031022</name>
</gene>
<accession>A0AAW0LSW5</accession>
<evidence type="ECO:0000313" key="4">
    <source>
        <dbReference type="Proteomes" id="UP000237347"/>
    </source>
</evidence>
<comment type="caution">
    <text evidence="3">The sequence shown here is derived from an EMBL/GenBank/DDBJ whole genome shotgun (WGS) entry which is preliminary data.</text>
</comment>
<dbReference type="GO" id="GO:0003852">
    <property type="term" value="F:2-isopropylmalate synthase activity"/>
    <property type="evidence" value="ECO:0007669"/>
    <property type="project" value="InterPro"/>
</dbReference>
<dbReference type="AlphaFoldDB" id="A0AAW0LSW5"/>
<feature type="domain" description="2-isopropylmalate synthase LeuA allosteric (dimerisation)" evidence="2">
    <location>
        <begin position="32"/>
        <end position="77"/>
    </location>
</feature>
<dbReference type="SUPFAM" id="SSF110921">
    <property type="entry name" value="2-isopropylmalate synthase LeuA, allosteric (dimerisation) domain"/>
    <property type="match status" value="1"/>
</dbReference>
<evidence type="ECO:0000256" key="1">
    <source>
        <dbReference type="ARBA" id="ARBA00022679"/>
    </source>
</evidence>
<protein>
    <submittedName>
        <fullName evidence="3">2-isopropylmalate synthase 1</fullName>
    </submittedName>
</protein>
<dbReference type="InterPro" id="IPR036230">
    <property type="entry name" value="LeuA_allosteric_dom_sf"/>
</dbReference>
<dbReference type="Proteomes" id="UP000237347">
    <property type="component" value="Unassembled WGS sequence"/>
</dbReference>
<evidence type="ECO:0000259" key="2">
    <source>
        <dbReference type="Pfam" id="PF08502"/>
    </source>
</evidence>
<dbReference type="EMBL" id="PKMF04000052">
    <property type="protein sequence ID" value="KAK7854763.1"/>
    <property type="molecule type" value="Genomic_DNA"/>
</dbReference>
<dbReference type="InterPro" id="IPR013709">
    <property type="entry name" value="2-isopropylmalate_synth_dimer"/>
</dbReference>
<dbReference type="GO" id="GO:0009098">
    <property type="term" value="P:L-leucine biosynthetic process"/>
    <property type="evidence" value="ECO:0007669"/>
    <property type="project" value="InterPro"/>
</dbReference>
<keyword evidence="1" id="KW-0808">Transferase</keyword>
<reference evidence="3 4" key="1">
    <citation type="journal article" date="2018" name="Sci. Data">
        <title>The draft genome sequence of cork oak.</title>
        <authorList>
            <person name="Ramos A.M."/>
            <person name="Usie A."/>
            <person name="Barbosa P."/>
            <person name="Barros P.M."/>
            <person name="Capote T."/>
            <person name="Chaves I."/>
            <person name="Simoes F."/>
            <person name="Abreu I."/>
            <person name="Carrasquinho I."/>
            <person name="Faro C."/>
            <person name="Guimaraes J.B."/>
            <person name="Mendonca D."/>
            <person name="Nobrega F."/>
            <person name="Rodrigues L."/>
            <person name="Saibo N.J.M."/>
            <person name="Varela M.C."/>
            <person name="Egas C."/>
            <person name="Matos J."/>
            <person name="Miguel C.M."/>
            <person name="Oliveira M.M."/>
            <person name="Ricardo C.P."/>
            <person name="Goncalves S."/>
        </authorList>
    </citation>
    <scope>NUCLEOTIDE SEQUENCE [LARGE SCALE GENOMIC DNA]</scope>
    <source>
        <strain evidence="4">cv. HL8</strain>
    </source>
</reference>
<keyword evidence="4" id="KW-1185">Reference proteome</keyword>